<name>A0ABU2ZY35_9GAMM</name>
<keyword evidence="1" id="KW-0472">Membrane</keyword>
<dbReference type="RefSeq" id="WP_311576754.1">
    <property type="nucleotide sequence ID" value="NZ_JAVRIF010000001.1"/>
</dbReference>
<dbReference type="InterPro" id="IPR007890">
    <property type="entry name" value="CHASE2"/>
</dbReference>
<keyword evidence="3" id="KW-0456">Lyase</keyword>
<dbReference type="EC" id="4.6.1.-" evidence="3"/>
<dbReference type="SMART" id="SM00044">
    <property type="entry name" value="CYCc"/>
    <property type="match status" value="1"/>
</dbReference>
<accession>A0ABU2ZY35</accession>
<feature type="transmembrane region" description="Helical" evidence="1">
    <location>
        <begin position="399"/>
        <end position="419"/>
    </location>
</feature>
<reference evidence="3 4" key="1">
    <citation type="submission" date="2023-09" db="EMBL/GenBank/DDBJ databases">
        <authorList>
            <person name="Rey-Velasco X."/>
        </authorList>
    </citation>
    <scope>NUCLEOTIDE SEQUENCE [LARGE SCALE GENOMIC DNA]</scope>
    <source>
        <strain evidence="3 4">W431</strain>
    </source>
</reference>
<protein>
    <submittedName>
        <fullName evidence="3">Adenylate/guanylate cyclase domain-containing protein</fullName>
        <ecNumber evidence="3">4.6.1.-</ecNumber>
    </submittedName>
</protein>
<dbReference type="InterPro" id="IPR050697">
    <property type="entry name" value="Adenylyl/Guanylyl_Cyclase_3/4"/>
</dbReference>
<keyword evidence="1" id="KW-0812">Transmembrane</keyword>
<comment type="caution">
    <text evidence="3">The sequence shown here is derived from an EMBL/GenBank/DDBJ whole genome shotgun (WGS) entry which is preliminary data.</text>
</comment>
<gene>
    <name evidence="3" type="ORF">RM573_02545</name>
</gene>
<evidence type="ECO:0000259" key="2">
    <source>
        <dbReference type="PROSITE" id="PS50125"/>
    </source>
</evidence>
<dbReference type="Pfam" id="PF05226">
    <property type="entry name" value="CHASE2"/>
    <property type="match status" value="1"/>
</dbReference>
<feature type="domain" description="Guanylate cyclase" evidence="2">
    <location>
        <begin position="517"/>
        <end position="649"/>
    </location>
</feature>
<evidence type="ECO:0000313" key="4">
    <source>
        <dbReference type="Proteomes" id="UP001266357"/>
    </source>
</evidence>
<dbReference type="PROSITE" id="PS50125">
    <property type="entry name" value="GUANYLATE_CYCLASE_2"/>
    <property type="match status" value="1"/>
</dbReference>
<dbReference type="PANTHER" id="PTHR43081:SF1">
    <property type="entry name" value="ADENYLATE CYCLASE, TERMINAL-DIFFERENTIATION SPECIFIC"/>
    <property type="match status" value="1"/>
</dbReference>
<dbReference type="CDD" id="cd07302">
    <property type="entry name" value="CHD"/>
    <property type="match status" value="1"/>
</dbReference>
<feature type="transmembrane region" description="Helical" evidence="1">
    <location>
        <begin position="455"/>
        <end position="475"/>
    </location>
</feature>
<keyword evidence="1" id="KW-1133">Transmembrane helix</keyword>
<organism evidence="3 4">
    <name type="scientific">Thalassotalea castellviae</name>
    <dbReference type="NCBI Taxonomy" id="3075612"/>
    <lineage>
        <taxon>Bacteria</taxon>
        <taxon>Pseudomonadati</taxon>
        <taxon>Pseudomonadota</taxon>
        <taxon>Gammaproteobacteria</taxon>
        <taxon>Alteromonadales</taxon>
        <taxon>Colwelliaceae</taxon>
        <taxon>Thalassotalea</taxon>
    </lineage>
</organism>
<proteinExistence type="predicted"/>
<dbReference type="Gene3D" id="3.30.70.1230">
    <property type="entry name" value="Nucleotide cyclase"/>
    <property type="match status" value="1"/>
</dbReference>
<dbReference type="Proteomes" id="UP001266357">
    <property type="component" value="Unassembled WGS sequence"/>
</dbReference>
<dbReference type="InterPro" id="IPR029787">
    <property type="entry name" value="Nucleotide_cyclase"/>
</dbReference>
<dbReference type="EMBL" id="JAVRIF010000001">
    <property type="protein sequence ID" value="MDT0602465.1"/>
    <property type="molecule type" value="Genomic_DNA"/>
</dbReference>
<dbReference type="SMART" id="SM01080">
    <property type="entry name" value="CHASE2"/>
    <property type="match status" value="1"/>
</dbReference>
<sequence length="769" mass="86930">MPQIKLYSTLTKHHFLAVAALIFCLTVSLQFFSPAIIAQVVNRLDGLVYDLKIKLLAPQTTNLTNIQIVDIDEESIAHFGRMPWSREKFAKLTQTLTEQGAVVIVYDILFSESQDSPVKDITRVLPQLSQNEQMLLNDYFDYDGAFALSMANNDIVLANLFHYHNKIKVGGFVKKSRVMNDASQNRFADQSISQKSIDADNMAKRSHLVKSTSSSENSNTLQENFVTFTGYTNPITRFSKVAAGQGFMNAITDFDGVVRRTPLVIEYEQHLFPSLALEAFRVYSLVDQINIEWEQSNNAYFEGVTIGNVTIPTDDSAQILIPYRGQKNHYTYTSAADLIQGKITDNRFEQAVVFVGTSAIGLADLQTTPVSVNYPGVEIHATVFDALMSPNNIPYRPDWWKGAIFIQLMIISLLCLLVFPHKDALFSVVFTVLIIISVITVNLSLWRIYRIDLPIVVLLLQTLIFATYFIGYGFFSESNRRKVIKSMFAQYVPGAHIDKLLSDSTAINLEGERKTLSVMFCDIRNFTSISESMPANELKDWLNSVFSPLTNEILRKDGTIDKYVGDMIMAFWGAPITDELHSQKSIHAGLEMLSNLTKLNEEFIQQGKPSVSIGIGINTGEMNVGDMGSDFRRSYTVIGDAVNLASRLEGLTKFYGVELLVSEFTQQQAPDFNYLLVDKVKVVGKSTPIFIYTVLKDEQQVTSDDFKYFSLAQKYYFNQQFELSEQAFNQINPDFNFSPLVSIYLKRIEAYKCEPPNEHWDGSYQHIKK</sequence>
<dbReference type="Pfam" id="PF00211">
    <property type="entry name" value="Guanylate_cyc"/>
    <property type="match status" value="1"/>
</dbReference>
<evidence type="ECO:0000256" key="1">
    <source>
        <dbReference type="SAM" id="Phobius"/>
    </source>
</evidence>
<dbReference type="PANTHER" id="PTHR43081">
    <property type="entry name" value="ADENYLATE CYCLASE, TERMINAL-DIFFERENTIATION SPECIFIC-RELATED"/>
    <property type="match status" value="1"/>
</dbReference>
<evidence type="ECO:0000313" key="3">
    <source>
        <dbReference type="EMBL" id="MDT0602465.1"/>
    </source>
</evidence>
<dbReference type="InterPro" id="IPR001054">
    <property type="entry name" value="A/G_cyclase"/>
</dbReference>
<dbReference type="GO" id="GO:0016829">
    <property type="term" value="F:lyase activity"/>
    <property type="evidence" value="ECO:0007669"/>
    <property type="project" value="UniProtKB-KW"/>
</dbReference>
<feature type="transmembrane region" description="Helical" evidence="1">
    <location>
        <begin position="426"/>
        <end position="449"/>
    </location>
</feature>
<dbReference type="SUPFAM" id="SSF55073">
    <property type="entry name" value="Nucleotide cyclase"/>
    <property type="match status" value="1"/>
</dbReference>
<keyword evidence="4" id="KW-1185">Reference proteome</keyword>